<feature type="compositionally biased region" description="Low complexity" evidence="1">
    <location>
        <begin position="59"/>
        <end position="68"/>
    </location>
</feature>
<proteinExistence type="predicted"/>
<sequence>MRVFLKYRVQLDKAFSEGLFKKAFLNGVLDDVFSQFKRSQSRGTLQEEDDNDDIIIQQGIKSRGLQSRRPSRPPPSGGGGQHN</sequence>
<organism evidence="2 3">
    <name type="scientific">Apostasia shenzhenica</name>
    <dbReference type="NCBI Taxonomy" id="1088818"/>
    <lineage>
        <taxon>Eukaryota</taxon>
        <taxon>Viridiplantae</taxon>
        <taxon>Streptophyta</taxon>
        <taxon>Embryophyta</taxon>
        <taxon>Tracheophyta</taxon>
        <taxon>Spermatophyta</taxon>
        <taxon>Magnoliopsida</taxon>
        <taxon>Liliopsida</taxon>
        <taxon>Asparagales</taxon>
        <taxon>Orchidaceae</taxon>
        <taxon>Apostasioideae</taxon>
        <taxon>Apostasia</taxon>
    </lineage>
</organism>
<evidence type="ECO:0000256" key="1">
    <source>
        <dbReference type="SAM" id="MobiDB-lite"/>
    </source>
</evidence>
<reference evidence="2 3" key="1">
    <citation type="journal article" date="2017" name="Nature">
        <title>The Apostasia genome and the evolution of orchids.</title>
        <authorList>
            <person name="Zhang G.Q."/>
            <person name="Liu K.W."/>
            <person name="Li Z."/>
            <person name="Lohaus R."/>
            <person name="Hsiao Y.Y."/>
            <person name="Niu S.C."/>
            <person name="Wang J.Y."/>
            <person name="Lin Y.C."/>
            <person name="Xu Q."/>
            <person name="Chen L.J."/>
            <person name="Yoshida K."/>
            <person name="Fujiwara S."/>
            <person name="Wang Z.W."/>
            <person name="Zhang Y.Q."/>
            <person name="Mitsuda N."/>
            <person name="Wang M."/>
            <person name="Liu G.H."/>
            <person name="Pecoraro L."/>
            <person name="Huang H.X."/>
            <person name="Xiao X.J."/>
            <person name="Lin M."/>
            <person name="Wu X.Y."/>
            <person name="Wu W.L."/>
            <person name="Chen Y.Y."/>
            <person name="Chang S.B."/>
            <person name="Sakamoto S."/>
            <person name="Ohme-Takagi M."/>
            <person name="Yagi M."/>
            <person name="Zeng S.J."/>
            <person name="Shen C.Y."/>
            <person name="Yeh C.M."/>
            <person name="Luo Y.B."/>
            <person name="Tsai W.C."/>
            <person name="Van de Peer Y."/>
            <person name="Liu Z.J."/>
        </authorList>
    </citation>
    <scope>NUCLEOTIDE SEQUENCE [LARGE SCALE GENOMIC DNA]</scope>
    <source>
        <strain evidence="3">cv. Shenzhen</strain>
        <tissue evidence="2">Stem</tissue>
    </source>
</reference>
<evidence type="ECO:0000313" key="2">
    <source>
        <dbReference type="EMBL" id="PKA66602.1"/>
    </source>
</evidence>
<protein>
    <submittedName>
        <fullName evidence="2">Uncharacterized protein</fullName>
    </submittedName>
</protein>
<accession>A0A2I0BFQ6</accession>
<evidence type="ECO:0000313" key="3">
    <source>
        <dbReference type="Proteomes" id="UP000236161"/>
    </source>
</evidence>
<keyword evidence="3" id="KW-1185">Reference proteome</keyword>
<dbReference type="Proteomes" id="UP000236161">
    <property type="component" value="Unassembled WGS sequence"/>
</dbReference>
<dbReference type="EMBL" id="KZ451885">
    <property type="protein sequence ID" value="PKA66602.1"/>
    <property type="molecule type" value="Genomic_DNA"/>
</dbReference>
<feature type="region of interest" description="Disordered" evidence="1">
    <location>
        <begin position="59"/>
        <end position="83"/>
    </location>
</feature>
<name>A0A2I0BFQ6_9ASPA</name>
<dbReference type="AlphaFoldDB" id="A0A2I0BFQ6"/>
<gene>
    <name evidence="2" type="ORF">AXF42_Ash003257</name>
</gene>